<dbReference type="Pfam" id="PF01177">
    <property type="entry name" value="Asp_Glu_race"/>
    <property type="match status" value="1"/>
</dbReference>
<evidence type="ECO:0000256" key="1">
    <source>
        <dbReference type="ARBA" id="ARBA00007847"/>
    </source>
</evidence>
<name>A0A9Q4AZ17_SALAG</name>
<dbReference type="PANTHER" id="PTHR21198:SF7">
    <property type="entry name" value="ASPARTATE-GLUTAMATE RACEMASE FAMILY"/>
    <property type="match status" value="1"/>
</dbReference>
<keyword evidence="4" id="KW-1185">Reference proteome</keyword>
<dbReference type="InterPro" id="IPR015942">
    <property type="entry name" value="Asp/Glu/hydantoin_racemase"/>
</dbReference>
<comment type="similarity">
    <text evidence="1">Belongs to the aspartate/glutamate racemases family.</text>
</comment>
<reference evidence="3" key="1">
    <citation type="submission" date="2020-06" db="EMBL/GenBank/DDBJ databases">
        <title>Insight into the genomes of haloalkaliphilic bacilli from Kenyan soda lakes.</title>
        <authorList>
            <person name="Mwirichia R."/>
            <person name="Villamizar G.C."/>
            <person name="Poehlein A."/>
            <person name="Mugweru J."/>
            <person name="Kipnyargis A."/>
            <person name="Kiplimo D."/>
            <person name="Orwa P."/>
            <person name="Daniel R."/>
        </authorList>
    </citation>
    <scope>NUCLEOTIDE SEQUENCE</scope>
    <source>
        <strain evidence="3">B1096_S55</strain>
    </source>
</reference>
<dbReference type="Proteomes" id="UP001057753">
    <property type="component" value="Unassembled WGS sequence"/>
</dbReference>
<dbReference type="Gene3D" id="3.40.50.1860">
    <property type="match status" value="2"/>
</dbReference>
<dbReference type="EMBL" id="JABXYM010000001">
    <property type="protein sequence ID" value="MCR6095165.1"/>
    <property type="molecule type" value="Genomic_DNA"/>
</dbReference>
<dbReference type="RefSeq" id="WP_257819855.1">
    <property type="nucleotide sequence ID" value="NZ_JABXYM010000001.1"/>
</dbReference>
<accession>A0A9Q4AZ17</accession>
<dbReference type="InterPro" id="IPR001920">
    <property type="entry name" value="Asp/Glu_race"/>
</dbReference>
<dbReference type="NCBIfam" id="TIGR00035">
    <property type="entry name" value="asp_race"/>
    <property type="match status" value="1"/>
</dbReference>
<dbReference type="PANTHER" id="PTHR21198">
    <property type="entry name" value="GLUTAMATE RACEMASE"/>
    <property type="match status" value="1"/>
</dbReference>
<keyword evidence="2 3" id="KW-0413">Isomerase</keyword>
<organism evidence="3 4">
    <name type="scientific">Salipaludibacillus agaradhaerens</name>
    <name type="common">Bacillus agaradhaerens</name>
    <dbReference type="NCBI Taxonomy" id="76935"/>
    <lineage>
        <taxon>Bacteria</taxon>
        <taxon>Bacillati</taxon>
        <taxon>Bacillota</taxon>
        <taxon>Bacilli</taxon>
        <taxon>Bacillales</taxon>
        <taxon>Bacillaceae</taxon>
    </lineage>
</organism>
<dbReference type="AlphaFoldDB" id="A0A9Q4AZ17"/>
<evidence type="ECO:0000256" key="2">
    <source>
        <dbReference type="ARBA" id="ARBA00023235"/>
    </source>
</evidence>
<evidence type="ECO:0000313" key="4">
    <source>
        <dbReference type="Proteomes" id="UP001057753"/>
    </source>
</evidence>
<sequence length="235" mass="26836">MNISKPIGILAGMGPRSTSPFLESVLDECERQYGARYDEDYPHIIIYSLPTPFHPKKEIDDNRMINALRVGIDTLTNAQCTKIVVPCNVVHKYYSEMIKMTDIPIINIIEETVSNVNRSAIKTSILATRSTIESNLYQNKLRETGIEVFLSEELQNNVDDLILSVKEKGLCNDTIYKWKQIEKELKKEGVTDVICACTDLFFCEENSSLNFYDSSRILAQSVIKAYVKRGLFRTY</sequence>
<proteinExistence type="inferred from homology"/>
<dbReference type="GO" id="GO:0047661">
    <property type="term" value="F:amino-acid racemase activity"/>
    <property type="evidence" value="ECO:0007669"/>
    <property type="project" value="InterPro"/>
</dbReference>
<dbReference type="EC" id="5.1.1.-" evidence="3"/>
<comment type="caution">
    <text evidence="3">The sequence shown here is derived from an EMBL/GenBank/DDBJ whole genome shotgun (WGS) entry which is preliminary data.</text>
</comment>
<evidence type="ECO:0000313" key="3">
    <source>
        <dbReference type="EMBL" id="MCR6095165.1"/>
    </source>
</evidence>
<dbReference type="SUPFAM" id="SSF53681">
    <property type="entry name" value="Aspartate/glutamate racemase"/>
    <property type="match status" value="2"/>
</dbReference>
<dbReference type="InterPro" id="IPR004380">
    <property type="entry name" value="Asp_race"/>
</dbReference>
<gene>
    <name evidence="3" type="ORF">HXA33_01205</name>
</gene>
<protein>
    <submittedName>
        <fullName evidence="3">Amino acid racemase</fullName>
        <ecNumber evidence="3">5.1.1.-</ecNumber>
    </submittedName>
</protein>